<feature type="repeat" description="ANK" evidence="3">
    <location>
        <begin position="238"/>
        <end position="270"/>
    </location>
</feature>
<keyword evidence="5" id="KW-1185">Reference proteome</keyword>
<dbReference type="Proteomes" id="UP001230504">
    <property type="component" value="Unassembled WGS sequence"/>
</dbReference>
<dbReference type="PANTHER" id="PTHR24198">
    <property type="entry name" value="ANKYRIN REPEAT AND PROTEIN KINASE DOMAIN-CONTAINING PROTEIN"/>
    <property type="match status" value="1"/>
</dbReference>
<dbReference type="EMBL" id="JAHLJV010000029">
    <property type="protein sequence ID" value="KAK1590745.1"/>
    <property type="molecule type" value="Genomic_DNA"/>
</dbReference>
<keyword evidence="1" id="KW-0677">Repeat</keyword>
<organism evidence="4 5">
    <name type="scientific">Colletotrichum navitas</name>
    <dbReference type="NCBI Taxonomy" id="681940"/>
    <lineage>
        <taxon>Eukaryota</taxon>
        <taxon>Fungi</taxon>
        <taxon>Dikarya</taxon>
        <taxon>Ascomycota</taxon>
        <taxon>Pezizomycotina</taxon>
        <taxon>Sordariomycetes</taxon>
        <taxon>Hypocreomycetidae</taxon>
        <taxon>Glomerellales</taxon>
        <taxon>Glomerellaceae</taxon>
        <taxon>Colletotrichum</taxon>
        <taxon>Colletotrichum graminicola species complex</taxon>
    </lineage>
</organism>
<evidence type="ECO:0000313" key="5">
    <source>
        <dbReference type="Proteomes" id="UP001230504"/>
    </source>
</evidence>
<dbReference type="Pfam" id="PF12796">
    <property type="entry name" value="Ank_2"/>
    <property type="match status" value="2"/>
</dbReference>
<name>A0AAD8V3E8_9PEZI</name>
<dbReference type="InterPro" id="IPR036770">
    <property type="entry name" value="Ankyrin_rpt-contain_sf"/>
</dbReference>
<comment type="caution">
    <text evidence="4">The sequence shown here is derived from an EMBL/GenBank/DDBJ whole genome shotgun (WGS) entry which is preliminary data.</text>
</comment>
<proteinExistence type="predicted"/>
<evidence type="ECO:0000256" key="3">
    <source>
        <dbReference type="PROSITE-ProRule" id="PRU00023"/>
    </source>
</evidence>
<dbReference type="RefSeq" id="XP_060414219.1">
    <property type="nucleotide sequence ID" value="XM_060563683.1"/>
</dbReference>
<evidence type="ECO:0000256" key="1">
    <source>
        <dbReference type="ARBA" id="ARBA00022737"/>
    </source>
</evidence>
<dbReference type="PROSITE" id="PS50297">
    <property type="entry name" value="ANK_REP_REGION"/>
    <property type="match status" value="3"/>
</dbReference>
<evidence type="ECO:0000313" key="4">
    <source>
        <dbReference type="EMBL" id="KAK1590745.1"/>
    </source>
</evidence>
<evidence type="ECO:0000256" key="2">
    <source>
        <dbReference type="ARBA" id="ARBA00023043"/>
    </source>
</evidence>
<sequence>MTVETLGPALAASTVSNTPVLDIDYDQLLQDVTRMFFGAIVVEGRILKFSHSSFYDTNIPSENGDGNPPSIHGFSAKTCLKYLMHQEVQQLYAKLSVDKYSGDVVKKALVLPGDDLLEYAVRFWAEHYRLCESYRPTELALDFNRTITEAARNGNEYIVRQLLGKVQPQKSGLQDAIIWATSSCNEGVVEELLESIGFLDDFTWSECILSRAAASGLDSLVSALIKAGCNLNKRNEDTDETAIHTAIAWGQKTVVKLLLDSNVDLRVRDNLGRTPLLLSSEVGLPKIVQMLLDAGASVNDKDENGVSVVNTAVSNGEFEALERLLAAPPRSELRNTAGCRTPLYVLCHLSNVTEGRRLLIEKGAAPNQFYADKEILLRRAMRTGDKGMEPLAFAILFSGLRMVEFLIEKGASVNYDPQEADSLPYNAAYYYIDIKIAKLLLEHKANIDWKIFNGWAALHAAYDSPKYAALFLKSGADVNKMSDCGTVLMMSAR</sequence>
<dbReference type="SUPFAM" id="SSF48403">
    <property type="entry name" value="Ankyrin repeat"/>
    <property type="match status" value="1"/>
</dbReference>
<feature type="repeat" description="ANK" evidence="3">
    <location>
        <begin position="386"/>
        <end position="418"/>
    </location>
</feature>
<keyword evidence="2 3" id="KW-0040">ANK repeat</keyword>
<protein>
    <submittedName>
        <fullName evidence="4">Ankyrin repeat-containing domain protein</fullName>
    </submittedName>
</protein>
<dbReference type="SMART" id="SM00248">
    <property type="entry name" value="ANK"/>
    <property type="match status" value="8"/>
</dbReference>
<dbReference type="PANTHER" id="PTHR24198:SF165">
    <property type="entry name" value="ANKYRIN REPEAT-CONTAINING PROTEIN-RELATED"/>
    <property type="match status" value="1"/>
</dbReference>
<dbReference type="PROSITE" id="PS50088">
    <property type="entry name" value="ANK_REPEAT"/>
    <property type="match status" value="3"/>
</dbReference>
<feature type="repeat" description="ANK" evidence="3">
    <location>
        <begin position="271"/>
        <end position="303"/>
    </location>
</feature>
<gene>
    <name evidence="4" type="ORF">LY79DRAFT_669708</name>
</gene>
<dbReference type="AlphaFoldDB" id="A0AAD8V3E8"/>
<dbReference type="InterPro" id="IPR002110">
    <property type="entry name" value="Ankyrin_rpt"/>
</dbReference>
<reference evidence="4" key="1">
    <citation type="submission" date="2021-06" db="EMBL/GenBank/DDBJ databases">
        <title>Comparative genomics, transcriptomics and evolutionary studies reveal genomic signatures of adaptation to plant cell wall in hemibiotrophic fungi.</title>
        <authorList>
            <consortium name="DOE Joint Genome Institute"/>
            <person name="Baroncelli R."/>
            <person name="Diaz J.F."/>
            <person name="Benocci T."/>
            <person name="Peng M."/>
            <person name="Battaglia E."/>
            <person name="Haridas S."/>
            <person name="Andreopoulos W."/>
            <person name="Labutti K."/>
            <person name="Pangilinan J."/>
            <person name="Floch G.L."/>
            <person name="Makela M.R."/>
            <person name="Henrissat B."/>
            <person name="Grigoriev I.V."/>
            <person name="Crouch J.A."/>
            <person name="De Vries R.P."/>
            <person name="Sukno S.A."/>
            <person name="Thon M.R."/>
        </authorList>
    </citation>
    <scope>NUCLEOTIDE SEQUENCE</scope>
    <source>
        <strain evidence="4">CBS 125086</strain>
    </source>
</reference>
<accession>A0AAD8V3E8</accession>
<dbReference type="Gene3D" id="1.25.40.20">
    <property type="entry name" value="Ankyrin repeat-containing domain"/>
    <property type="match status" value="2"/>
</dbReference>
<dbReference type="GeneID" id="85447923"/>